<feature type="transmembrane region" description="Helical" evidence="8">
    <location>
        <begin position="412"/>
        <end position="429"/>
    </location>
</feature>
<dbReference type="Gene3D" id="1.10.3080.10">
    <property type="entry name" value="Clc chloride channel"/>
    <property type="match status" value="1"/>
</dbReference>
<dbReference type="SUPFAM" id="SSF81340">
    <property type="entry name" value="Clc chloride channel"/>
    <property type="match status" value="1"/>
</dbReference>
<sequence length="455" mass="47547">MYGRTTSSLTFTMPFRITERERFIRLNRDRRHLLPRALLLGLLAGGTAVVFHLGLDAGEAWRARMLRFAHGCDTSGMAIPVAVSALCVFLAAWLVERFAPEASGSGIPHVKAVLLGVRGFRWVRVLAVKFLSGLIGIGGGLALGREGPTVQMGAAVAAGLAAGLSSSPDERRALVAAGPGAGLAAAFNAPLSGLMFVVEELRGQCSSLEFFAAAIACLAADMVCRLVLGELPAFRVMISATPALDLLPAFVVLGMSSGVLGVAFNRALLAVQCWRPHRPAWRKVVWLGWGCSIGAIGWQAPALLGGGQGLVGRILDGEAGLALNLIPLYFAARFALTIGSYGTGAAGGIFAPILVLGALLGLAAGSAIQSLAPALIVEPKAFAVVGMAAFFTGVVRAPLTGVVLMIEMTGNYLLILPLLAACFAALVVADRLHDLPIYEALLERELHGSRARRSR</sequence>
<feature type="transmembrane region" description="Helical" evidence="8">
    <location>
        <begin position="75"/>
        <end position="95"/>
    </location>
</feature>
<dbReference type="InterPro" id="IPR014743">
    <property type="entry name" value="Cl-channel_core"/>
</dbReference>
<dbReference type="Pfam" id="PF00654">
    <property type="entry name" value="Voltage_CLC"/>
    <property type="match status" value="1"/>
</dbReference>
<keyword evidence="5" id="KW-0406">Ion transport</keyword>
<evidence type="ECO:0000313" key="9">
    <source>
        <dbReference type="EMBL" id="QJD31213.1"/>
    </source>
</evidence>
<evidence type="ECO:0000256" key="7">
    <source>
        <dbReference type="ARBA" id="ARBA00023214"/>
    </source>
</evidence>
<accession>A0A858QBM4</accession>
<feature type="transmembrane region" description="Helical" evidence="8">
    <location>
        <begin position="210"/>
        <end position="231"/>
    </location>
</feature>
<protein>
    <submittedName>
        <fullName evidence="9">H(+)/Cl(-) exchange transporter ClcA</fullName>
    </submittedName>
</protein>
<dbReference type="EMBL" id="CP046565">
    <property type="protein sequence ID" value="QJD31213.1"/>
    <property type="molecule type" value="Genomic_DNA"/>
</dbReference>
<dbReference type="KEGG" id="metu:GNH96_15555"/>
<keyword evidence="2" id="KW-0813">Transport</keyword>
<feature type="transmembrane region" description="Helical" evidence="8">
    <location>
        <begin position="122"/>
        <end position="143"/>
    </location>
</feature>
<dbReference type="GO" id="GO:0005247">
    <property type="term" value="F:voltage-gated chloride channel activity"/>
    <property type="evidence" value="ECO:0007669"/>
    <property type="project" value="TreeGrafter"/>
</dbReference>
<evidence type="ECO:0000256" key="4">
    <source>
        <dbReference type="ARBA" id="ARBA00022989"/>
    </source>
</evidence>
<dbReference type="Proteomes" id="UP000503004">
    <property type="component" value="Chromosome"/>
</dbReference>
<evidence type="ECO:0000256" key="3">
    <source>
        <dbReference type="ARBA" id="ARBA00022692"/>
    </source>
</evidence>
<keyword evidence="6 8" id="KW-0472">Membrane</keyword>
<comment type="subcellular location">
    <subcellularLocation>
        <location evidence="1">Membrane</location>
        <topology evidence="1">Multi-pass membrane protein</topology>
    </subcellularLocation>
</comment>
<keyword evidence="3 8" id="KW-0812">Transmembrane</keyword>
<keyword evidence="4 8" id="KW-1133">Transmembrane helix</keyword>
<keyword evidence="10" id="KW-1185">Reference proteome</keyword>
<feature type="transmembrane region" description="Helical" evidence="8">
    <location>
        <begin position="349"/>
        <end position="369"/>
    </location>
</feature>
<dbReference type="InterPro" id="IPR001807">
    <property type="entry name" value="ClC"/>
</dbReference>
<dbReference type="PANTHER" id="PTHR45711:SF10">
    <property type="entry name" value="CHLORIDE CHANNEL PROTEIN"/>
    <property type="match status" value="1"/>
</dbReference>
<organism evidence="9 10">
    <name type="scientific">Methylococcus geothermalis</name>
    <dbReference type="NCBI Taxonomy" id="2681310"/>
    <lineage>
        <taxon>Bacteria</taxon>
        <taxon>Pseudomonadati</taxon>
        <taxon>Pseudomonadota</taxon>
        <taxon>Gammaproteobacteria</taxon>
        <taxon>Methylococcales</taxon>
        <taxon>Methylococcaceae</taxon>
        <taxon>Methylococcus</taxon>
    </lineage>
</organism>
<dbReference type="PRINTS" id="PR00762">
    <property type="entry name" value="CLCHANNEL"/>
</dbReference>
<keyword evidence="7" id="KW-0868">Chloride</keyword>
<gene>
    <name evidence="9" type="primary">clcA</name>
    <name evidence="9" type="ORF">GNH96_15555</name>
</gene>
<feature type="transmembrane region" description="Helical" evidence="8">
    <location>
        <begin position="243"/>
        <end position="264"/>
    </location>
</feature>
<proteinExistence type="predicted"/>
<feature type="transmembrane region" description="Helical" evidence="8">
    <location>
        <begin position="381"/>
        <end position="406"/>
    </location>
</feature>
<evidence type="ECO:0000256" key="5">
    <source>
        <dbReference type="ARBA" id="ARBA00023065"/>
    </source>
</evidence>
<dbReference type="CDD" id="cd01031">
    <property type="entry name" value="EriC"/>
    <property type="match status" value="1"/>
</dbReference>
<name>A0A858QBM4_9GAMM</name>
<dbReference type="PANTHER" id="PTHR45711">
    <property type="entry name" value="CHLORIDE CHANNEL PROTEIN"/>
    <property type="match status" value="1"/>
</dbReference>
<feature type="transmembrane region" description="Helical" evidence="8">
    <location>
        <begin position="33"/>
        <end position="55"/>
    </location>
</feature>
<dbReference type="NCBIfam" id="NF003640">
    <property type="entry name" value="PRK05277.1"/>
    <property type="match status" value="1"/>
</dbReference>
<feature type="transmembrane region" description="Helical" evidence="8">
    <location>
        <begin position="319"/>
        <end position="343"/>
    </location>
</feature>
<evidence type="ECO:0000256" key="1">
    <source>
        <dbReference type="ARBA" id="ARBA00004141"/>
    </source>
</evidence>
<reference evidence="10" key="1">
    <citation type="submission" date="2019-12" db="EMBL/GenBank/DDBJ databases">
        <authorList>
            <person name="Awala S.I."/>
            <person name="Rhee S.K."/>
        </authorList>
    </citation>
    <scope>NUCLEOTIDE SEQUENCE [LARGE SCALE GENOMIC DNA]</scope>
    <source>
        <strain evidence="10">IM1</strain>
    </source>
</reference>
<dbReference type="AlphaFoldDB" id="A0A858QBM4"/>
<evidence type="ECO:0000313" key="10">
    <source>
        <dbReference type="Proteomes" id="UP000503004"/>
    </source>
</evidence>
<evidence type="ECO:0000256" key="8">
    <source>
        <dbReference type="SAM" id="Phobius"/>
    </source>
</evidence>
<evidence type="ECO:0000256" key="6">
    <source>
        <dbReference type="ARBA" id="ARBA00023136"/>
    </source>
</evidence>
<feature type="transmembrane region" description="Helical" evidence="8">
    <location>
        <begin position="173"/>
        <end position="198"/>
    </location>
</feature>
<dbReference type="GO" id="GO:0005886">
    <property type="term" value="C:plasma membrane"/>
    <property type="evidence" value="ECO:0007669"/>
    <property type="project" value="TreeGrafter"/>
</dbReference>
<feature type="transmembrane region" description="Helical" evidence="8">
    <location>
        <begin position="284"/>
        <end position="307"/>
    </location>
</feature>
<evidence type="ECO:0000256" key="2">
    <source>
        <dbReference type="ARBA" id="ARBA00022448"/>
    </source>
</evidence>